<proteinExistence type="predicted"/>
<name>A0A1Z5HPS1_9FIRM</name>
<gene>
    <name evidence="1" type="ORF">KKC1_06000</name>
</gene>
<dbReference type="AlphaFoldDB" id="A0A1Z5HPS1"/>
<keyword evidence="2" id="KW-1185">Reference proteome</keyword>
<organism evidence="1 2">
    <name type="scientific">Calderihabitans maritimus</name>
    <dbReference type="NCBI Taxonomy" id="1246530"/>
    <lineage>
        <taxon>Bacteria</taxon>
        <taxon>Bacillati</taxon>
        <taxon>Bacillota</taxon>
        <taxon>Clostridia</taxon>
        <taxon>Neomoorellales</taxon>
        <taxon>Calderihabitantaceae</taxon>
        <taxon>Calderihabitans</taxon>
    </lineage>
</organism>
<sequence length="43" mass="5080">MPLSIDKQQLKEKLKGKLPEQLTQKEKDELLLQIVRDLGYLEE</sequence>
<evidence type="ECO:0000313" key="2">
    <source>
        <dbReference type="Proteomes" id="UP000197032"/>
    </source>
</evidence>
<evidence type="ECO:0000313" key="1">
    <source>
        <dbReference type="EMBL" id="GAW91438.1"/>
    </source>
</evidence>
<comment type="caution">
    <text evidence="1">The sequence shown here is derived from an EMBL/GenBank/DDBJ whole genome shotgun (WGS) entry which is preliminary data.</text>
</comment>
<dbReference type="Proteomes" id="UP000197032">
    <property type="component" value="Unassembled WGS sequence"/>
</dbReference>
<dbReference type="EMBL" id="BDGJ01000018">
    <property type="protein sequence ID" value="GAW91438.1"/>
    <property type="molecule type" value="Genomic_DNA"/>
</dbReference>
<reference evidence="2" key="1">
    <citation type="journal article" date="2017" name="Appl. Environ. Microbiol.">
        <title>Genomic analysis of Calderihabitans maritimus KKC1, a thermophilic hydrogenogenic carboxydotrophic bacterium isolated from marine sediment.</title>
        <authorList>
            <person name="Omae K."/>
            <person name="Yoneda Y."/>
            <person name="Fukuyama Y."/>
            <person name="Yoshida T."/>
            <person name="Sako Y."/>
        </authorList>
    </citation>
    <scope>NUCLEOTIDE SEQUENCE [LARGE SCALE GENOMIC DNA]</scope>
    <source>
        <strain evidence="2">KKC1</strain>
    </source>
</reference>
<accession>A0A1Z5HPS1</accession>
<protein>
    <submittedName>
        <fullName evidence="1">Uncharacterized protein</fullName>
    </submittedName>
</protein>